<evidence type="ECO:0000313" key="3">
    <source>
        <dbReference type="EMBL" id="AFY83415.1"/>
    </source>
</evidence>
<dbReference type="Proteomes" id="UP000010367">
    <property type="component" value="Chromosome"/>
</dbReference>
<dbReference type="RefSeq" id="WP_015150041.1">
    <property type="nucleotide sequence ID" value="NC_019693.1"/>
</dbReference>
<evidence type="ECO:0000256" key="1">
    <source>
        <dbReference type="SAM" id="MobiDB-lite"/>
    </source>
</evidence>
<dbReference type="OrthoDB" id="436571at2"/>
<dbReference type="eggNOG" id="COG3210">
    <property type="taxonomic scope" value="Bacteria"/>
</dbReference>
<protein>
    <submittedName>
        <fullName evidence="3">Filamentous hemagglutinin family N-terminal domain protein</fullName>
    </submittedName>
</protein>
<feature type="domain" description="Filamentous haemagglutinin FhaB/tRNA nuclease CdiA-like TPS" evidence="2">
    <location>
        <begin position="32"/>
        <end position="143"/>
    </location>
</feature>
<dbReference type="PATRIC" id="fig|56110.3.peg.4654"/>
<evidence type="ECO:0000259" key="2">
    <source>
        <dbReference type="SMART" id="SM00912"/>
    </source>
</evidence>
<dbReference type="InterPro" id="IPR008638">
    <property type="entry name" value="FhaB/CdiA-like_TPS"/>
</dbReference>
<keyword evidence="4" id="KW-1185">Reference proteome</keyword>
<gene>
    <name evidence="3" type="ORF">Oscil6304_3860</name>
</gene>
<dbReference type="Pfam" id="PF05860">
    <property type="entry name" value="TPS"/>
    <property type="match status" value="1"/>
</dbReference>
<name>K9TLK8_9CYAN</name>
<feature type="region of interest" description="Disordered" evidence="1">
    <location>
        <begin position="1601"/>
        <end position="1622"/>
    </location>
</feature>
<dbReference type="SMART" id="SM00912">
    <property type="entry name" value="Haemagg_act"/>
    <property type="match status" value="1"/>
</dbReference>
<dbReference type="Gene3D" id="2.160.20.10">
    <property type="entry name" value="Single-stranded right-handed beta-helix, Pectin lyase-like"/>
    <property type="match status" value="5"/>
</dbReference>
<evidence type="ECO:0000313" key="4">
    <source>
        <dbReference type="Proteomes" id="UP000010367"/>
    </source>
</evidence>
<accession>K9TLK8</accession>
<dbReference type="SUPFAM" id="SSF51126">
    <property type="entry name" value="Pectin lyase-like"/>
    <property type="match status" value="8"/>
</dbReference>
<organism evidence="3 4">
    <name type="scientific">Oscillatoria acuminata PCC 6304</name>
    <dbReference type="NCBI Taxonomy" id="56110"/>
    <lineage>
        <taxon>Bacteria</taxon>
        <taxon>Bacillati</taxon>
        <taxon>Cyanobacteriota</taxon>
        <taxon>Cyanophyceae</taxon>
        <taxon>Oscillatoriophycideae</taxon>
        <taxon>Oscillatoriales</taxon>
        <taxon>Oscillatoriaceae</taxon>
        <taxon>Oscillatoria</taxon>
    </lineage>
</organism>
<dbReference type="NCBIfam" id="TIGR01901">
    <property type="entry name" value="adhes_NPXG"/>
    <property type="match status" value="1"/>
</dbReference>
<dbReference type="KEGG" id="oac:Oscil6304_3860"/>
<dbReference type="InterPro" id="IPR012334">
    <property type="entry name" value="Pectin_lyas_fold"/>
</dbReference>
<dbReference type="InterPro" id="IPR011050">
    <property type="entry name" value="Pectin_lyase_fold/virulence"/>
</dbReference>
<sequence length="1674" mass="168500">MKQVLLFFGLAANLTLWGLATPLLTLGQIVPDQTLPVNSIVTPEGQTHVITGGTSVNGTLFHSFEQFSVLTGHSAIFNNEAQIRNILTRITGGTISEIDGLLRANGAANLFLLNPNGIIFGANARLDIGGSFFASTGSEFVFADGRTYSATTPNAPPLITVDVPLGVQFGPSPGAIVNRSQVAIPVDNNQALPVGLQVPPGQSLMLLGGNVVLEGGLLTAPAGQIAIASMGENAQVTLNPTPRGIVVGNDGGQRFQDIRLSGGAIASTSAAVGGDIQLQGRQVSVQDGSVISTTSFGPGNAGNLTISATESVEVIGNSNKLEFIENILLPAGGFDPGIIRNGGLFALGLGEGAAGNIVIETGEFRANNGAIVTTTTTGNGVGGNLLVNATNSVILNNAGLLTGTAGTQDAGSLEINTGTLNLADGAIVATPSLSSGRGGDLTVNASIVELSGSSQETYQLPAPIFNRPSPLPSSLFTQALGTGNSGNLEINTQQLRLSGSAVISTSTLNVGTGGNLTINADTIDLNGIPSLGRLSILEQIVAASADPRAVDATLLQNGLFAVSFGPGNAGQLNINTRELNARNGATIAASAFQEGAGGNLTLTTPAEGSVNLSTGGILTGTVGIGDAGKLEINTGTLNLTNGAIVATPSLSPGRGGDLTVNASIVELSGSSLDIYQLPPPIFNTPSPIPSSLFTQALGTGNSGNLEINTQQLRLSESAAISTSTLNVGTGGNLTINADQIDLNGIPSLGKLGILEQIVDASKDPTAIDATLLQNGLFAVSFGPGNAGQLNINTRELNARNGATIAASAFQEGAGGNLTLTTPAEGAVNLSTGGILTGTVGIGDAGKLEINTGTLNLTNGAIVATPSLSPGRGGDLTVNASVVELQGISPETYELDQIFNTASPIPSSLFTQALGTGDSGNLEVNTQQLRLSGEAAISTSTLNVGTGGNLTINADRIDLNGIPSLGKISILEQFFGASANLSAIDASLLRNGLFAVSFGPGNAGELKINTGDLRVTNGSIIAASAFQSGTGGNLTITTPPTGGVNLDNGGLLTGTVGTGRAGNLQVQAGQLQLQQGGIISTSTVGPGLGGDLTVNANNIQLSGISQDGYNLPIFVEGSGPIPSSLLTLTIGVDPANPSGKAGNLTINTQRLLVEDNAAISTSTLGAAGDAGDLTVTANSQVQLRGIGPLVKPLTEIFNTTFNIANVRNGLFTSSLGSGKPGNITIQTRELLSENGSLISASSLSPSQGIEGLDGTENTAGTLTIRTSGGLVRLNDSGLLTGTVNQQDSGTLTLDTGQLVVENGSVVATTTLTQGDGGRLQVNADSVVLRGFSNVLIEGIPNVVPSGLFTLTFGTGRAGELEVNTANFTAENGGLAASSTFGRGEGGNLTLNAANQVKLSGGIPQDGQFPSGLRADVLDDLPPFAANLPLADQPENLGSGTPGNLTLNGGIILMQDQAAVQVSAGSVGDGGNLTVNAGVLALRSQSTMAADAGQGTGGAVEINTRQGIFAVDRANQITATSELGTQFSGRVDFNTPDVEAAQGLANLPENPIDPEDRVRSPLCSPAGETTAGEFIITGRSGLPQTPYEAIESDGVRVELVSPADSVPNRSGAPPVSSPVEQSGAILPPPAKGLVVNAQGDVMLTATTPNGLMSGTLWFTAECDRVRETTNSDSSSR</sequence>
<reference evidence="3 4" key="1">
    <citation type="submission" date="2012-06" db="EMBL/GenBank/DDBJ databases">
        <title>Finished chromosome of genome of Oscillatoria acuminata PCC 6304.</title>
        <authorList>
            <consortium name="US DOE Joint Genome Institute"/>
            <person name="Gugger M."/>
            <person name="Coursin T."/>
            <person name="Rippka R."/>
            <person name="Tandeau De Marsac N."/>
            <person name="Huntemann M."/>
            <person name="Wei C.-L."/>
            <person name="Han J."/>
            <person name="Detter J.C."/>
            <person name="Han C."/>
            <person name="Tapia R."/>
            <person name="Davenport K."/>
            <person name="Daligault H."/>
            <person name="Erkkila T."/>
            <person name="Gu W."/>
            <person name="Munk A.C.C."/>
            <person name="Teshima H."/>
            <person name="Xu Y."/>
            <person name="Chain P."/>
            <person name="Chen A."/>
            <person name="Krypides N."/>
            <person name="Mavromatis K."/>
            <person name="Markowitz V."/>
            <person name="Szeto E."/>
            <person name="Ivanova N."/>
            <person name="Mikhailova N."/>
            <person name="Ovchinnikova G."/>
            <person name="Pagani I."/>
            <person name="Pati A."/>
            <person name="Goodwin L."/>
            <person name="Peters L."/>
            <person name="Pitluck S."/>
            <person name="Woyke T."/>
            <person name="Kerfeld C."/>
        </authorList>
    </citation>
    <scope>NUCLEOTIDE SEQUENCE [LARGE SCALE GENOMIC DNA]</scope>
    <source>
        <strain evidence="3 4">PCC 6304</strain>
    </source>
</reference>
<dbReference type="EMBL" id="CP003607">
    <property type="protein sequence ID" value="AFY83415.1"/>
    <property type="molecule type" value="Genomic_DNA"/>
</dbReference>
<dbReference type="STRING" id="56110.Oscil6304_3860"/>
<dbReference type="InParanoid" id="K9TLK8"/>
<dbReference type="HOGENOM" id="CLU_001325_1_0_3"/>
<proteinExistence type="predicted"/>